<proteinExistence type="predicted"/>
<evidence type="ECO:0000313" key="2">
    <source>
        <dbReference type="EMBL" id="QDG53029.1"/>
    </source>
</evidence>
<name>A0A4Y6PY05_PERCE</name>
<dbReference type="Gene3D" id="3.40.50.720">
    <property type="entry name" value="NAD(P)-binding Rossmann-like Domain"/>
    <property type="match status" value="2"/>
</dbReference>
<dbReference type="Pfam" id="PF05368">
    <property type="entry name" value="NmrA"/>
    <property type="match status" value="1"/>
</dbReference>
<organism evidence="2 3">
    <name type="scientific">Persicimonas caeni</name>
    <dbReference type="NCBI Taxonomy" id="2292766"/>
    <lineage>
        <taxon>Bacteria</taxon>
        <taxon>Deltaproteobacteria</taxon>
        <taxon>Bradymonadales</taxon>
        <taxon>Bradymonadaceae</taxon>
        <taxon>Persicimonas</taxon>
    </lineage>
</organism>
<dbReference type="Proteomes" id="UP000315995">
    <property type="component" value="Chromosome"/>
</dbReference>
<dbReference type="EMBL" id="CP041186">
    <property type="protein sequence ID" value="QDG53029.1"/>
    <property type="molecule type" value="Genomic_DNA"/>
</dbReference>
<sequence length="349" mass="37710">MSNETKTAMVIGATGSFGGAVTRELLDRGWMVRALVRDVDAAQAKTEFGADVSLEYVQGDALVKEDVARAAKGADLLVDSFNVSYDKWDPLVIESAEIVAQVAAEEELLVLFPGNVYGLGPDFSEPLDEGAPKEAPSKKGALRNRIEGIFERAAGGGEGQGARFVVLRCGDFFGPDMPEGSSWFSILVDKALDGGAIVYPGDREVVHQWAYLPDAATAGVDLVERALDTGAFAPYEVFHFGGHAVTGDEMVGAIRRALGDSQRKVKGFMWWAITIASPFVPFLRELKEMRYLWDEPLVLDDAKLRQTLDRVPHTQLDVAVHRTLSGLASEKQIGGAQLDEADLPGLSGR</sequence>
<gene>
    <name evidence="2" type="ORF">FIV42_20460</name>
</gene>
<evidence type="ECO:0000313" key="3">
    <source>
        <dbReference type="Proteomes" id="UP000315995"/>
    </source>
</evidence>
<dbReference type="InterPro" id="IPR036291">
    <property type="entry name" value="NAD(P)-bd_dom_sf"/>
</dbReference>
<dbReference type="PANTHER" id="PTHR48079:SF6">
    <property type="entry name" value="NAD(P)-BINDING DOMAIN-CONTAINING PROTEIN-RELATED"/>
    <property type="match status" value="1"/>
</dbReference>
<accession>A0A4Y6PY05</accession>
<dbReference type="InterPro" id="IPR051783">
    <property type="entry name" value="NAD(P)-dependent_oxidoreduct"/>
</dbReference>
<dbReference type="RefSeq" id="WP_141199490.1">
    <property type="nucleotide sequence ID" value="NZ_CP041186.1"/>
</dbReference>
<dbReference type="GO" id="GO:0004029">
    <property type="term" value="F:aldehyde dehydrogenase (NAD+) activity"/>
    <property type="evidence" value="ECO:0007669"/>
    <property type="project" value="TreeGrafter"/>
</dbReference>
<dbReference type="PANTHER" id="PTHR48079">
    <property type="entry name" value="PROTEIN YEEZ"/>
    <property type="match status" value="1"/>
</dbReference>
<dbReference type="InterPro" id="IPR008030">
    <property type="entry name" value="NmrA-like"/>
</dbReference>
<dbReference type="SUPFAM" id="SSF51735">
    <property type="entry name" value="NAD(P)-binding Rossmann-fold domains"/>
    <property type="match status" value="1"/>
</dbReference>
<protein>
    <recommendedName>
        <fullName evidence="1">NmrA-like domain-containing protein</fullName>
    </recommendedName>
</protein>
<evidence type="ECO:0000259" key="1">
    <source>
        <dbReference type="Pfam" id="PF05368"/>
    </source>
</evidence>
<reference evidence="2 3" key="1">
    <citation type="submission" date="2019-06" db="EMBL/GenBank/DDBJ databases">
        <title>Persicimonas caeni gen. nov., sp. nov., a predatory bacterium isolated from solar saltern.</title>
        <authorList>
            <person name="Wang S."/>
        </authorList>
    </citation>
    <scope>NUCLEOTIDE SEQUENCE [LARGE SCALE GENOMIC DNA]</scope>
    <source>
        <strain evidence="2 3">YN101</strain>
    </source>
</reference>
<dbReference type="OrthoDB" id="9774199at2"/>
<feature type="domain" description="NmrA-like" evidence="1">
    <location>
        <begin position="5"/>
        <end position="81"/>
    </location>
</feature>
<dbReference type="AlphaFoldDB" id="A0A4Y6PY05"/>
<dbReference type="GO" id="GO:0005737">
    <property type="term" value="C:cytoplasm"/>
    <property type="evidence" value="ECO:0007669"/>
    <property type="project" value="TreeGrafter"/>
</dbReference>
<accession>A0A5B8Y9G5</accession>
<keyword evidence="3" id="KW-1185">Reference proteome</keyword>